<dbReference type="GO" id="GO:0044550">
    <property type="term" value="P:secondary metabolite biosynthetic process"/>
    <property type="evidence" value="ECO:0007669"/>
    <property type="project" value="TreeGrafter"/>
</dbReference>
<feature type="region of interest" description="Disordered" evidence="1">
    <location>
        <begin position="202"/>
        <end position="229"/>
    </location>
</feature>
<dbReference type="GO" id="GO:0008610">
    <property type="term" value="P:lipid biosynthetic process"/>
    <property type="evidence" value="ECO:0007669"/>
    <property type="project" value="UniProtKB-ARBA"/>
</dbReference>
<dbReference type="AlphaFoldDB" id="A0A1C5KFT5"/>
<dbReference type="PANTHER" id="PTHR45527:SF1">
    <property type="entry name" value="FATTY ACID SYNTHASE"/>
    <property type="match status" value="1"/>
</dbReference>
<dbReference type="GO" id="GO:0003824">
    <property type="term" value="F:catalytic activity"/>
    <property type="evidence" value="ECO:0007669"/>
    <property type="project" value="InterPro"/>
</dbReference>
<reference evidence="4" key="1">
    <citation type="submission" date="2016-06" db="EMBL/GenBank/DDBJ databases">
        <authorList>
            <person name="Varghese N."/>
            <person name="Submissions Spin"/>
        </authorList>
    </citation>
    <scope>NUCLEOTIDE SEQUENCE [LARGE SCALE GENOMIC DNA]</scope>
    <source>
        <strain evidence="4">DSM 44983</strain>
    </source>
</reference>
<dbReference type="Proteomes" id="UP000198226">
    <property type="component" value="Chromosome I"/>
</dbReference>
<dbReference type="Gene3D" id="3.30.559.10">
    <property type="entry name" value="Chloramphenicol acetyltransferase-like domain"/>
    <property type="match status" value="1"/>
</dbReference>
<feature type="region of interest" description="Disordered" evidence="1">
    <location>
        <begin position="344"/>
        <end position="376"/>
    </location>
</feature>
<dbReference type="PANTHER" id="PTHR45527">
    <property type="entry name" value="NONRIBOSOMAL PEPTIDE SYNTHETASE"/>
    <property type="match status" value="1"/>
</dbReference>
<evidence type="ECO:0000313" key="4">
    <source>
        <dbReference type="Proteomes" id="UP000198226"/>
    </source>
</evidence>
<evidence type="ECO:0000259" key="2">
    <source>
        <dbReference type="Pfam" id="PF00668"/>
    </source>
</evidence>
<organism evidence="3 4">
    <name type="scientific">Micromonospora rifamycinica</name>
    <dbReference type="NCBI Taxonomy" id="291594"/>
    <lineage>
        <taxon>Bacteria</taxon>
        <taxon>Bacillati</taxon>
        <taxon>Actinomycetota</taxon>
        <taxon>Actinomycetes</taxon>
        <taxon>Micromonosporales</taxon>
        <taxon>Micromonosporaceae</taxon>
        <taxon>Micromonospora</taxon>
    </lineage>
</organism>
<accession>A0A1C5KFT5</accession>
<dbReference type="Gene3D" id="3.40.50.980">
    <property type="match status" value="1"/>
</dbReference>
<dbReference type="GO" id="GO:0031177">
    <property type="term" value="F:phosphopantetheine binding"/>
    <property type="evidence" value="ECO:0007669"/>
    <property type="project" value="TreeGrafter"/>
</dbReference>
<feature type="compositionally biased region" description="Basic residues" evidence="1">
    <location>
        <begin position="207"/>
        <end position="222"/>
    </location>
</feature>
<evidence type="ECO:0000313" key="3">
    <source>
        <dbReference type="EMBL" id="SCG81620.1"/>
    </source>
</evidence>
<dbReference type="InterPro" id="IPR001242">
    <property type="entry name" value="Condensation_dom"/>
</dbReference>
<dbReference type="GO" id="GO:0043041">
    <property type="term" value="P:amino acid activation for nonribosomal peptide biosynthetic process"/>
    <property type="evidence" value="ECO:0007669"/>
    <property type="project" value="TreeGrafter"/>
</dbReference>
<sequence>MILQAAVAILLSRHGAGTDVVLGTAVAGRGDEALEDLVGLFVNTVVLRTDLGGGPSIRALLDRIRRVDLNCFHHQEVPFEKLVEVLNPARSANRHPLFQVMLMLQNAAEARPQFADLRAEVASIDVRAAKFDLSFAFKEIESGTVGIDGDIEYATEMFDAGTVADLAAALTVLLERMCDDPDQSATRSTCCRRPIAVASWRSSTPPRARRRRGCSTRSRRPPPRTPMRWRSSVVTTCSPTPNWTAASRRWPMTSPTVARPGTTVGILLDRGNDLVATLLAVLRVGATYLPWIRAIRATASTTCSPTPVQSRSSPTGPSSLGRAEATIAPTGWCSMTRSWLPLAPTHPQRPSTCEPPSPLMSSTLPGPPADRRASSCPGKAWTTCCVQCPKGFR</sequence>
<dbReference type="Gene3D" id="3.30.559.30">
    <property type="entry name" value="Nonribosomal peptide synthetase, condensation domain"/>
    <property type="match status" value="1"/>
</dbReference>
<feature type="domain" description="Condensation" evidence="2">
    <location>
        <begin position="1"/>
        <end position="185"/>
    </location>
</feature>
<dbReference type="EMBL" id="LT607752">
    <property type="protein sequence ID" value="SCG81620.1"/>
    <property type="molecule type" value="Genomic_DNA"/>
</dbReference>
<dbReference type="InterPro" id="IPR023213">
    <property type="entry name" value="CAT-like_dom_sf"/>
</dbReference>
<name>A0A1C5KFT5_9ACTN</name>
<feature type="region of interest" description="Disordered" evidence="1">
    <location>
        <begin position="302"/>
        <end position="323"/>
    </location>
</feature>
<proteinExistence type="predicted"/>
<feature type="compositionally biased region" description="Polar residues" evidence="1">
    <location>
        <begin position="302"/>
        <end position="318"/>
    </location>
</feature>
<dbReference type="Pfam" id="PF00668">
    <property type="entry name" value="Condensation"/>
    <property type="match status" value="1"/>
</dbReference>
<dbReference type="GO" id="GO:0005829">
    <property type="term" value="C:cytosol"/>
    <property type="evidence" value="ECO:0007669"/>
    <property type="project" value="TreeGrafter"/>
</dbReference>
<gene>
    <name evidence="3" type="ORF">GA0070623_6008</name>
</gene>
<keyword evidence="4" id="KW-1185">Reference proteome</keyword>
<protein>
    <submittedName>
        <fullName evidence="3">Condensation domain-containing protein</fullName>
    </submittedName>
</protein>
<dbReference type="SUPFAM" id="SSF52777">
    <property type="entry name" value="CoA-dependent acyltransferases"/>
    <property type="match status" value="1"/>
</dbReference>
<evidence type="ECO:0000256" key="1">
    <source>
        <dbReference type="SAM" id="MobiDB-lite"/>
    </source>
</evidence>